<dbReference type="KEGG" id="dpx:DAPPUDRAFT_318465"/>
<dbReference type="Proteomes" id="UP000000305">
    <property type="component" value="Unassembled WGS sequence"/>
</dbReference>
<dbReference type="AlphaFoldDB" id="E9GIX7"/>
<dbReference type="CDD" id="cd08544">
    <property type="entry name" value="Reeler"/>
    <property type="match status" value="1"/>
</dbReference>
<evidence type="ECO:0000256" key="1">
    <source>
        <dbReference type="SAM" id="SignalP"/>
    </source>
</evidence>
<keyword evidence="1" id="KW-0732">Signal</keyword>
<reference evidence="3 4" key="1">
    <citation type="journal article" date="2011" name="Science">
        <title>The ecoresponsive genome of Daphnia pulex.</title>
        <authorList>
            <person name="Colbourne J.K."/>
            <person name="Pfrender M.E."/>
            <person name="Gilbert D."/>
            <person name="Thomas W.K."/>
            <person name="Tucker A."/>
            <person name="Oakley T.H."/>
            <person name="Tokishita S."/>
            <person name="Aerts A."/>
            <person name="Arnold G.J."/>
            <person name="Basu M.K."/>
            <person name="Bauer D.J."/>
            <person name="Caceres C.E."/>
            <person name="Carmel L."/>
            <person name="Casola C."/>
            <person name="Choi J.H."/>
            <person name="Detter J.C."/>
            <person name="Dong Q."/>
            <person name="Dusheyko S."/>
            <person name="Eads B.D."/>
            <person name="Frohlich T."/>
            <person name="Geiler-Samerotte K.A."/>
            <person name="Gerlach D."/>
            <person name="Hatcher P."/>
            <person name="Jogdeo S."/>
            <person name="Krijgsveld J."/>
            <person name="Kriventseva E.V."/>
            <person name="Kultz D."/>
            <person name="Laforsch C."/>
            <person name="Lindquist E."/>
            <person name="Lopez J."/>
            <person name="Manak J.R."/>
            <person name="Muller J."/>
            <person name="Pangilinan J."/>
            <person name="Patwardhan R.P."/>
            <person name="Pitluck S."/>
            <person name="Pritham E.J."/>
            <person name="Rechtsteiner A."/>
            <person name="Rho M."/>
            <person name="Rogozin I.B."/>
            <person name="Sakarya O."/>
            <person name="Salamov A."/>
            <person name="Schaack S."/>
            <person name="Shapiro H."/>
            <person name="Shiga Y."/>
            <person name="Skalitzky C."/>
            <person name="Smith Z."/>
            <person name="Souvorov A."/>
            <person name="Sung W."/>
            <person name="Tang Z."/>
            <person name="Tsuchiya D."/>
            <person name="Tu H."/>
            <person name="Vos H."/>
            <person name="Wang M."/>
            <person name="Wolf Y.I."/>
            <person name="Yamagata H."/>
            <person name="Yamada T."/>
            <person name="Ye Y."/>
            <person name="Shaw J.R."/>
            <person name="Andrews J."/>
            <person name="Crease T.J."/>
            <person name="Tang H."/>
            <person name="Lucas S.M."/>
            <person name="Robertson H.M."/>
            <person name="Bork P."/>
            <person name="Koonin E.V."/>
            <person name="Zdobnov E.M."/>
            <person name="Grigoriev I.V."/>
            <person name="Lynch M."/>
            <person name="Boore J.L."/>
        </authorList>
    </citation>
    <scope>NUCLEOTIDE SEQUENCE [LARGE SCALE GENOMIC DNA]</scope>
</reference>
<feature type="chain" id="PRO_5003240386" description="Reelin domain-containing protein" evidence="1">
    <location>
        <begin position="23"/>
        <end position="168"/>
    </location>
</feature>
<dbReference type="InterPro" id="IPR002861">
    <property type="entry name" value="Reeler_dom"/>
</dbReference>
<evidence type="ECO:0000259" key="2">
    <source>
        <dbReference type="PROSITE" id="PS51019"/>
    </source>
</evidence>
<dbReference type="PROSITE" id="PS51019">
    <property type="entry name" value="REELIN"/>
    <property type="match status" value="1"/>
</dbReference>
<dbReference type="PhylomeDB" id="E9GIX7"/>
<name>E9GIX7_DAPPU</name>
<sequence length="168" mass="17801">MNANFFAAVLLMLSAFVSIVYGLPTGAPTTACKSMTPNHLNYRPQTSASPFRTVPANTLMAVGENLDILLETTATNQFRGFLTMAFDASNTGAGPIGIISSVSDGQVIECTAGFLNAATHVDNVDKSQVSLVWTAPADFTGTVVFWTTFVQAQDIFWVQVPSATVTVA</sequence>
<organism evidence="3 4">
    <name type="scientific">Daphnia pulex</name>
    <name type="common">Water flea</name>
    <dbReference type="NCBI Taxonomy" id="6669"/>
    <lineage>
        <taxon>Eukaryota</taxon>
        <taxon>Metazoa</taxon>
        <taxon>Ecdysozoa</taxon>
        <taxon>Arthropoda</taxon>
        <taxon>Crustacea</taxon>
        <taxon>Branchiopoda</taxon>
        <taxon>Diplostraca</taxon>
        <taxon>Cladocera</taxon>
        <taxon>Anomopoda</taxon>
        <taxon>Daphniidae</taxon>
        <taxon>Daphnia</taxon>
    </lineage>
</organism>
<dbReference type="GO" id="GO:0016020">
    <property type="term" value="C:membrane"/>
    <property type="evidence" value="ECO:0000318"/>
    <property type="project" value="GO_Central"/>
</dbReference>
<dbReference type="PANTHER" id="PTHR45828:SF36">
    <property type="entry name" value="REELIN DOMAIN-CONTAINING PROTEIN"/>
    <property type="match status" value="1"/>
</dbReference>
<evidence type="ECO:0000313" key="4">
    <source>
        <dbReference type="Proteomes" id="UP000000305"/>
    </source>
</evidence>
<dbReference type="eggNOG" id="KOG4293">
    <property type="taxonomic scope" value="Eukaryota"/>
</dbReference>
<evidence type="ECO:0000313" key="3">
    <source>
        <dbReference type="EMBL" id="EFX80342.1"/>
    </source>
</evidence>
<dbReference type="HOGENOM" id="CLU_091827_0_1_1"/>
<keyword evidence="4" id="KW-1185">Reference proteome</keyword>
<gene>
    <name evidence="3" type="ORF">DAPPUDRAFT_318465</name>
</gene>
<feature type="domain" description="Reelin" evidence="2">
    <location>
        <begin position="17"/>
        <end position="168"/>
    </location>
</feature>
<dbReference type="PANTHER" id="PTHR45828">
    <property type="entry name" value="CYTOCHROME B561/FERRIC REDUCTASE TRANSMEMBRANE"/>
    <property type="match status" value="1"/>
</dbReference>
<dbReference type="OrthoDB" id="6418377at2759"/>
<dbReference type="EMBL" id="GL732547">
    <property type="protein sequence ID" value="EFX80342.1"/>
    <property type="molecule type" value="Genomic_DNA"/>
</dbReference>
<dbReference type="InterPro" id="IPR051237">
    <property type="entry name" value="Ferric-chelate_Red/DefProt"/>
</dbReference>
<accession>E9GIX7</accession>
<dbReference type="InParanoid" id="E9GIX7"/>
<feature type="signal peptide" evidence="1">
    <location>
        <begin position="1"/>
        <end position="22"/>
    </location>
</feature>
<dbReference type="OMA" id="QRYSEFY"/>
<dbReference type="Gene3D" id="2.60.40.4060">
    <property type="entry name" value="Reeler domain"/>
    <property type="match status" value="1"/>
</dbReference>
<proteinExistence type="predicted"/>
<dbReference type="Pfam" id="PF02014">
    <property type="entry name" value="Reeler"/>
    <property type="match status" value="1"/>
</dbReference>
<protein>
    <recommendedName>
        <fullName evidence="2">Reelin domain-containing protein</fullName>
    </recommendedName>
</protein>
<dbReference type="InterPro" id="IPR042307">
    <property type="entry name" value="Reeler_sf"/>
</dbReference>